<evidence type="ECO:0000313" key="3">
    <source>
        <dbReference type="EMBL" id="WHP06939.1"/>
    </source>
</evidence>
<protein>
    <submittedName>
        <fullName evidence="2">Uncharacterized protein</fullName>
    </submittedName>
</protein>
<evidence type="ECO:0000256" key="1">
    <source>
        <dbReference type="SAM" id="MobiDB-lite"/>
    </source>
</evidence>
<sequence>MCGSPKIVRQDPEADAKAAAEKATMEANMKKANRRTANSSSVLSGAFDANTKTKLGGG</sequence>
<organism evidence="2 4">
    <name type="scientific">Acinetobacter corruptisaponis</name>
    <dbReference type="NCBI Taxonomy" id="3045147"/>
    <lineage>
        <taxon>Bacteria</taxon>
        <taxon>Pseudomonadati</taxon>
        <taxon>Pseudomonadota</taxon>
        <taxon>Gammaproteobacteria</taxon>
        <taxon>Moraxellales</taxon>
        <taxon>Moraxellaceae</taxon>
        <taxon>Acinetobacter</taxon>
    </lineage>
</organism>
<gene>
    <name evidence="2" type="ORF">QLH32_05140</name>
    <name evidence="3" type="ORF">QLH32_05590</name>
</gene>
<dbReference type="RefSeq" id="WP_283268481.1">
    <property type="nucleotide sequence ID" value="NZ_CP125669.1"/>
</dbReference>
<proteinExistence type="predicted"/>
<evidence type="ECO:0000313" key="2">
    <source>
        <dbReference type="EMBL" id="WHP06859.1"/>
    </source>
</evidence>
<dbReference type="EMBL" id="CP125669">
    <property type="protein sequence ID" value="WHP06939.1"/>
    <property type="molecule type" value="Genomic_DNA"/>
</dbReference>
<reference evidence="2 4" key="1">
    <citation type="submission" date="2023-05" db="EMBL/GenBank/DDBJ databases">
        <title>The complete genome of Acinetobacter sp. nov KCTC 92772.</title>
        <authorList>
            <person name="Zhou G."/>
        </authorList>
    </citation>
    <scope>NUCLEOTIDE SEQUENCE [LARGE SCALE GENOMIC DNA]</scope>
    <source>
        <strain evidence="2 4">KCTC 92772</strain>
    </source>
</reference>
<evidence type="ECO:0000313" key="4">
    <source>
        <dbReference type="Proteomes" id="UP001229836"/>
    </source>
</evidence>
<feature type="compositionally biased region" description="Basic and acidic residues" evidence="1">
    <location>
        <begin position="8"/>
        <end position="24"/>
    </location>
</feature>
<accession>A0ABY8S7D5</accession>
<name>A0ABY8S7D5_9GAMM</name>
<feature type="region of interest" description="Disordered" evidence="1">
    <location>
        <begin position="1"/>
        <end position="58"/>
    </location>
</feature>
<keyword evidence="4" id="KW-1185">Reference proteome</keyword>
<dbReference type="EMBL" id="CP125669">
    <property type="protein sequence ID" value="WHP06859.1"/>
    <property type="molecule type" value="Genomic_DNA"/>
</dbReference>
<dbReference type="Proteomes" id="UP001229836">
    <property type="component" value="Chromosome"/>
</dbReference>